<sequence length="63" mass="7113">MKLLLSFLEFIEFLVTPFGLAVGLWASFYFPLVQLLNFNLELASLLPGILAVNVYFALMQLSD</sequence>
<keyword evidence="1" id="KW-0812">Transmembrane</keyword>
<protein>
    <submittedName>
        <fullName evidence="2">Uncharacterized protein</fullName>
    </submittedName>
</protein>
<accession>A0A2T1ER19</accession>
<dbReference type="RefSeq" id="WP_106254542.1">
    <property type="nucleotide sequence ID" value="NZ_CAWNSW010000022.1"/>
</dbReference>
<organism evidence="2 3">
    <name type="scientific">Stenomitos frigidus ULC18</name>
    <dbReference type="NCBI Taxonomy" id="2107698"/>
    <lineage>
        <taxon>Bacteria</taxon>
        <taxon>Bacillati</taxon>
        <taxon>Cyanobacteriota</taxon>
        <taxon>Cyanophyceae</taxon>
        <taxon>Leptolyngbyales</taxon>
        <taxon>Leptolyngbyaceae</taxon>
        <taxon>Stenomitos</taxon>
    </lineage>
</organism>
<evidence type="ECO:0000256" key="1">
    <source>
        <dbReference type="SAM" id="Phobius"/>
    </source>
</evidence>
<feature type="transmembrane region" description="Helical" evidence="1">
    <location>
        <begin position="42"/>
        <end position="61"/>
    </location>
</feature>
<feature type="transmembrane region" description="Helical" evidence="1">
    <location>
        <begin position="7"/>
        <end position="30"/>
    </location>
</feature>
<reference evidence="2 3" key="2">
    <citation type="submission" date="2018-03" db="EMBL/GenBank/DDBJ databases">
        <title>The ancient ancestry and fast evolution of plastids.</title>
        <authorList>
            <person name="Moore K.R."/>
            <person name="Magnabosco C."/>
            <person name="Momper L."/>
            <person name="Gold D.A."/>
            <person name="Bosak T."/>
            <person name="Fournier G.P."/>
        </authorList>
    </citation>
    <scope>NUCLEOTIDE SEQUENCE [LARGE SCALE GENOMIC DNA]</scope>
    <source>
        <strain evidence="2 3">ULC18</strain>
    </source>
</reference>
<keyword evidence="1" id="KW-1133">Transmembrane helix</keyword>
<evidence type="ECO:0000313" key="3">
    <source>
        <dbReference type="Proteomes" id="UP000239576"/>
    </source>
</evidence>
<keyword evidence="1" id="KW-0472">Membrane</keyword>
<dbReference type="Proteomes" id="UP000239576">
    <property type="component" value="Unassembled WGS sequence"/>
</dbReference>
<comment type="caution">
    <text evidence="2">The sequence shown here is derived from an EMBL/GenBank/DDBJ whole genome shotgun (WGS) entry which is preliminary data.</text>
</comment>
<evidence type="ECO:0000313" key="2">
    <source>
        <dbReference type="EMBL" id="PSB35186.1"/>
    </source>
</evidence>
<gene>
    <name evidence="2" type="ORF">C7B82_01500</name>
</gene>
<keyword evidence="3" id="KW-1185">Reference proteome</keyword>
<name>A0A2T1ER19_9CYAN</name>
<reference evidence="3" key="1">
    <citation type="submission" date="2018-02" db="EMBL/GenBank/DDBJ databases">
        <authorList>
            <person name="Moore K."/>
            <person name="Momper L."/>
        </authorList>
    </citation>
    <scope>NUCLEOTIDE SEQUENCE [LARGE SCALE GENOMIC DNA]</scope>
    <source>
        <strain evidence="3">ULC18</strain>
    </source>
</reference>
<dbReference type="EMBL" id="PVWK01000010">
    <property type="protein sequence ID" value="PSB35186.1"/>
    <property type="molecule type" value="Genomic_DNA"/>
</dbReference>
<proteinExistence type="predicted"/>
<dbReference type="AlphaFoldDB" id="A0A2T1ER19"/>